<dbReference type="EMBL" id="JBEAFC010000011">
    <property type="protein sequence ID" value="KAL1536682.1"/>
    <property type="molecule type" value="Genomic_DNA"/>
</dbReference>
<keyword evidence="1" id="KW-0472">Membrane</keyword>
<name>A0ABD1FXX9_SALDI</name>
<proteinExistence type="predicted"/>
<evidence type="ECO:0000313" key="2">
    <source>
        <dbReference type="EMBL" id="KAL1536682.1"/>
    </source>
</evidence>
<evidence type="ECO:0000256" key="1">
    <source>
        <dbReference type="SAM" id="Phobius"/>
    </source>
</evidence>
<dbReference type="Proteomes" id="UP001567538">
    <property type="component" value="Unassembled WGS sequence"/>
</dbReference>
<gene>
    <name evidence="2" type="ORF">AAHA92_29290</name>
</gene>
<feature type="transmembrane region" description="Helical" evidence="1">
    <location>
        <begin position="69"/>
        <end position="90"/>
    </location>
</feature>
<evidence type="ECO:0000313" key="3">
    <source>
        <dbReference type="Proteomes" id="UP001567538"/>
    </source>
</evidence>
<comment type="caution">
    <text evidence="2">The sequence shown here is derived from an EMBL/GenBank/DDBJ whole genome shotgun (WGS) entry which is preliminary data.</text>
</comment>
<organism evidence="2 3">
    <name type="scientific">Salvia divinorum</name>
    <name type="common">Maria pastora</name>
    <name type="synonym">Diviner's sage</name>
    <dbReference type="NCBI Taxonomy" id="28513"/>
    <lineage>
        <taxon>Eukaryota</taxon>
        <taxon>Viridiplantae</taxon>
        <taxon>Streptophyta</taxon>
        <taxon>Embryophyta</taxon>
        <taxon>Tracheophyta</taxon>
        <taxon>Spermatophyta</taxon>
        <taxon>Magnoliopsida</taxon>
        <taxon>eudicotyledons</taxon>
        <taxon>Gunneridae</taxon>
        <taxon>Pentapetalae</taxon>
        <taxon>asterids</taxon>
        <taxon>lamiids</taxon>
        <taxon>Lamiales</taxon>
        <taxon>Lamiaceae</taxon>
        <taxon>Nepetoideae</taxon>
        <taxon>Mentheae</taxon>
        <taxon>Salviinae</taxon>
        <taxon>Salvia</taxon>
        <taxon>Salvia subgen. Calosphace</taxon>
    </lineage>
</organism>
<keyword evidence="1" id="KW-1133">Transmembrane helix</keyword>
<reference evidence="2 3" key="1">
    <citation type="submission" date="2024-06" db="EMBL/GenBank/DDBJ databases">
        <title>A chromosome level genome sequence of Diviner's sage (Salvia divinorum).</title>
        <authorList>
            <person name="Ford S.A."/>
            <person name="Ro D.-K."/>
            <person name="Ness R.W."/>
            <person name="Phillips M.A."/>
        </authorList>
    </citation>
    <scope>NUCLEOTIDE SEQUENCE [LARGE SCALE GENOMIC DNA]</scope>
    <source>
        <strain evidence="2">SAF-2024a</strain>
        <tissue evidence="2">Leaf</tissue>
    </source>
</reference>
<protein>
    <submittedName>
        <fullName evidence="2">Uncharacterized protein</fullName>
    </submittedName>
</protein>
<keyword evidence="3" id="KW-1185">Reference proteome</keyword>
<sequence>MNTPHPFTSATPLPEFCIPKSVFPPSNSPTCGRSETPALKVVAPSSPYRCEVQPSALEKQRRRCRVSHAAIPPVGSVAALTIVVLVPAAVSEAHTVPSPQVHWQPQS</sequence>
<dbReference type="AlphaFoldDB" id="A0ABD1FXX9"/>
<keyword evidence="1" id="KW-0812">Transmembrane</keyword>
<accession>A0ABD1FXX9</accession>